<evidence type="ECO:0000313" key="1">
    <source>
        <dbReference type="EMBL" id="RAY14127.1"/>
    </source>
</evidence>
<keyword evidence="2" id="KW-1185">Reference proteome</keyword>
<dbReference type="Proteomes" id="UP000251891">
    <property type="component" value="Unassembled WGS sequence"/>
</dbReference>
<comment type="caution">
    <text evidence="1">The sequence shown here is derived from an EMBL/GenBank/DDBJ whole genome shotgun (WGS) entry which is preliminary data.</text>
</comment>
<dbReference type="SUPFAM" id="SSF56112">
    <property type="entry name" value="Protein kinase-like (PK-like)"/>
    <property type="match status" value="1"/>
</dbReference>
<dbReference type="GO" id="GO:0016773">
    <property type="term" value="F:phosphotransferase activity, alcohol group as acceptor"/>
    <property type="evidence" value="ECO:0007669"/>
    <property type="project" value="InterPro"/>
</dbReference>
<gene>
    <name evidence="1" type="ORF">DPM19_17810</name>
</gene>
<dbReference type="RefSeq" id="WP_111869039.1">
    <property type="nucleotide sequence ID" value="NZ_QLYX01000007.1"/>
</dbReference>
<dbReference type="Pfam" id="PF04655">
    <property type="entry name" value="APH_6_hur"/>
    <property type="match status" value="1"/>
</dbReference>
<dbReference type="OrthoDB" id="3638028at2"/>
<proteinExistence type="predicted"/>
<dbReference type="AlphaFoldDB" id="A0A365H4U9"/>
<dbReference type="InterPro" id="IPR011009">
    <property type="entry name" value="Kinase-like_dom_sf"/>
</dbReference>
<evidence type="ECO:0000313" key="2">
    <source>
        <dbReference type="Proteomes" id="UP000251891"/>
    </source>
</evidence>
<keyword evidence="1" id="KW-0808">Transferase</keyword>
<dbReference type="GO" id="GO:0019748">
    <property type="term" value="P:secondary metabolic process"/>
    <property type="evidence" value="ECO:0007669"/>
    <property type="project" value="InterPro"/>
</dbReference>
<accession>A0A365H4U9</accession>
<protein>
    <submittedName>
        <fullName evidence="1">Aminoglycoside phosphotransferase</fullName>
    </submittedName>
</protein>
<dbReference type="Gene3D" id="3.90.1200.10">
    <property type="match status" value="1"/>
</dbReference>
<dbReference type="InterPro" id="IPR006748">
    <property type="entry name" value="NH2Glyco/OHUrea_AB-resist_kin"/>
</dbReference>
<organism evidence="1 2">
    <name type="scientific">Actinomadura craniellae</name>
    <dbReference type="NCBI Taxonomy" id="2231787"/>
    <lineage>
        <taxon>Bacteria</taxon>
        <taxon>Bacillati</taxon>
        <taxon>Actinomycetota</taxon>
        <taxon>Actinomycetes</taxon>
        <taxon>Streptosporangiales</taxon>
        <taxon>Thermomonosporaceae</taxon>
        <taxon>Actinomadura</taxon>
    </lineage>
</organism>
<reference evidence="1 2" key="1">
    <citation type="submission" date="2018-06" db="EMBL/GenBank/DDBJ databases">
        <title>Actinomadura craniellae sp. nov. isolated from marine sponge Craniella sp.</title>
        <authorList>
            <person name="Li L."/>
            <person name="Xu Q.H."/>
            <person name="Lin H.W."/>
            <person name="Lu Y.H."/>
        </authorList>
    </citation>
    <scope>NUCLEOTIDE SEQUENCE [LARGE SCALE GENOMIC DNA]</scope>
    <source>
        <strain evidence="1 2">LHW63021</strain>
    </source>
</reference>
<name>A0A365H4U9_9ACTN</name>
<dbReference type="EMBL" id="QLYX01000007">
    <property type="protein sequence ID" value="RAY14127.1"/>
    <property type="molecule type" value="Genomic_DNA"/>
</dbReference>
<sequence>MHDAIDPTAELPVAVRRRAAHLGEQGARWLAELPDRVAELRRQWSIEVVGAPLPGGTAAYVARARTRDGRDAILKIALPAPENAGQIRVLAAARGRGYVRLLAHDAGRHAMLQEALGPSMEDLAPAPEQAITALCATLAQAWTLPPDPAAPPAQDTEGVEDKAEQLARLVHRLWHGLGRPCPERVVARALRFAERRAAAADPARCVVVHGDPHPGNALRVPAPRAGAESGFVFVDPDGFRADPAYDLGVVLRDWCPELLAATDPPALARRYCRLLADSSGLPEDAVWEWGYLERVSSGLHCLDLGLTDLARPFLATAERLATS</sequence>